<evidence type="ECO:0000313" key="1">
    <source>
        <dbReference type="EMBL" id="PWW27072.1"/>
    </source>
</evidence>
<accession>A0A2V2ZSM9</accession>
<evidence type="ECO:0000313" key="2">
    <source>
        <dbReference type="Proteomes" id="UP000247150"/>
    </source>
</evidence>
<protein>
    <submittedName>
        <fullName evidence="1">Uncharacterized protein</fullName>
    </submittedName>
</protein>
<proteinExistence type="predicted"/>
<dbReference type="AlphaFoldDB" id="A0A2V2ZSM9"/>
<dbReference type="EMBL" id="QGTW01000009">
    <property type="protein sequence ID" value="PWW27072.1"/>
    <property type="molecule type" value="Genomic_DNA"/>
</dbReference>
<reference evidence="1 2" key="1">
    <citation type="submission" date="2018-05" db="EMBL/GenBank/DDBJ databases">
        <title>Freshwater and sediment microbial communities from various areas in North America, analyzing microbe dynamics in response to fracking.</title>
        <authorList>
            <person name="Lamendella R."/>
        </authorList>
    </citation>
    <scope>NUCLEOTIDE SEQUENCE [LARGE SCALE GENOMIC DNA]</scope>
    <source>
        <strain evidence="1 2">15_TX</strain>
    </source>
</reference>
<dbReference type="Proteomes" id="UP000247150">
    <property type="component" value="Unassembled WGS sequence"/>
</dbReference>
<comment type="caution">
    <text evidence="1">The sequence shown here is derived from an EMBL/GenBank/DDBJ whole genome shotgun (WGS) entry which is preliminary data.</text>
</comment>
<sequence length="63" mass="7030">MRGPVEGPFLEYIMKIGTLLIAAEGTGSSKVHLHFLFAVFTQGRLFNVLREKRVIGRPCRLSA</sequence>
<name>A0A2V2ZSM9_9BACI</name>
<organism evidence="1 2">
    <name type="scientific">Cytobacillus oceanisediminis</name>
    <dbReference type="NCBI Taxonomy" id="665099"/>
    <lineage>
        <taxon>Bacteria</taxon>
        <taxon>Bacillati</taxon>
        <taxon>Bacillota</taxon>
        <taxon>Bacilli</taxon>
        <taxon>Bacillales</taxon>
        <taxon>Bacillaceae</taxon>
        <taxon>Cytobacillus</taxon>
    </lineage>
</organism>
<gene>
    <name evidence="1" type="ORF">DFO73_109238</name>
</gene>